<dbReference type="EMBL" id="CP001825">
    <property type="protein sequence ID" value="ACZ42233.1"/>
    <property type="molecule type" value="Genomic_DNA"/>
</dbReference>
<accession>D1CBR8</accession>
<sequence length="72" mass="8293">MKIGAQLKKPWVWLSAAGLAAAAGGLWQWRSRRRRTEFSIGPTIRSRDRHPLETPPETAGWWADLRRRAGWL</sequence>
<dbReference type="KEGG" id="ttr:Tter_1326"/>
<keyword evidence="1" id="KW-0472">Membrane</keyword>
<keyword evidence="3" id="KW-1185">Reference proteome</keyword>
<reference evidence="3" key="1">
    <citation type="journal article" date="2010" name="Stand. Genomic Sci.">
        <title>Complete genome sequence of 'Thermobaculum terrenum' type strain (YNP1).</title>
        <authorList>
            <person name="Kiss H."/>
            <person name="Cleland D."/>
            <person name="Lapidus A."/>
            <person name="Lucas S."/>
            <person name="Glavina Del Rio T."/>
            <person name="Nolan M."/>
            <person name="Tice H."/>
            <person name="Han C."/>
            <person name="Goodwin L."/>
            <person name="Pitluck S."/>
            <person name="Liolios K."/>
            <person name="Ivanova N."/>
            <person name="Mavromatis K."/>
            <person name="Ovchinnikova G."/>
            <person name="Pati A."/>
            <person name="Chen A."/>
            <person name="Palaniappan K."/>
            <person name="Land M."/>
            <person name="Hauser L."/>
            <person name="Chang Y."/>
            <person name="Jeffries C."/>
            <person name="Lu M."/>
            <person name="Brettin T."/>
            <person name="Detter J."/>
            <person name="Goker M."/>
            <person name="Tindall B."/>
            <person name="Beck B."/>
            <person name="McDermott T."/>
            <person name="Woyke T."/>
            <person name="Bristow J."/>
            <person name="Eisen J."/>
            <person name="Markowitz V."/>
            <person name="Hugenholtz P."/>
            <person name="Kyrpides N."/>
            <person name="Klenk H."/>
            <person name="Cheng J."/>
        </authorList>
    </citation>
    <scope>NUCLEOTIDE SEQUENCE [LARGE SCALE GENOMIC DNA]</scope>
    <source>
        <strain evidence="3">ATCC BAA-798 / YNP1</strain>
    </source>
</reference>
<gene>
    <name evidence="2" type="ordered locus">Tter_1326</name>
</gene>
<keyword evidence="1" id="KW-0812">Transmembrane</keyword>
<evidence type="ECO:0000313" key="3">
    <source>
        <dbReference type="Proteomes" id="UP000000323"/>
    </source>
</evidence>
<dbReference type="Proteomes" id="UP000000323">
    <property type="component" value="Chromosome 1"/>
</dbReference>
<dbReference type="RefSeq" id="WP_012875268.1">
    <property type="nucleotide sequence ID" value="NC_013525.1"/>
</dbReference>
<protein>
    <submittedName>
        <fullName evidence="2">Uncharacterized protein</fullName>
    </submittedName>
</protein>
<proteinExistence type="predicted"/>
<dbReference type="HOGENOM" id="CLU_2721007_0_0_0"/>
<name>D1CBR8_THET1</name>
<organism evidence="2 3">
    <name type="scientific">Thermobaculum terrenum (strain ATCC BAA-798 / CCMEE 7001 / YNP1)</name>
    <dbReference type="NCBI Taxonomy" id="525904"/>
    <lineage>
        <taxon>Bacteria</taxon>
        <taxon>Bacillati</taxon>
        <taxon>Chloroflexota</taxon>
        <taxon>Chloroflexia</taxon>
        <taxon>Candidatus Thermobaculales</taxon>
        <taxon>Candidatus Thermobaculaceae</taxon>
        <taxon>Thermobaculum</taxon>
    </lineage>
</organism>
<dbReference type="AlphaFoldDB" id="D1CBR8"/>
<evidence type="ECO:0000313" key="2">
    <source>
        <dbReference type="EMBL" id="ACZ42233.1"/>
    </source>
</evidence>
<feature type="transmembrane region" description="Helical" evidence="1">
    <location>
        <begin position="12"/>
        <end position="29"/>
    </location>
</feature>
<evidence type="ECO:0000256" key="1">
    <source>
        <dbReference type="SAM" id="Phobius"/>
    </source>
</evidence>
<keyword evidence="1" id="KW-1133">Transmembrane helix</keyword>